<evidence type="ECO:0000313" key="2">
    <source>
        <dbReference type="Proteomes" id="UP001234178"/>
    </source>
</evidence>
<gene>
    <name evidence="1" type="ORF">OUZ56_016825</name>
</gene>
<comment type="caution">
    <text evidence="1">The sequence shown here is derived from an EMBL/GenBank/DDBJ whole genome shotgun (WGS) entry which is preliminary data.</text>
</comment>
<sequence length="74" mass="8422">MKTNSLYNLKHFREERSLNAISFSRCNVRGGAKDPFEALPPDNIERKIVRNHHLAQKPIQLHLPSTAGNSRGDK</sequence>
<reference evidence="1 2" key="1">
    <citation type="journal article" date="2023" name="Nucleic Acids Res.">
        <title>The hologenome of Daphnia magna reveals possible DNA methylation and microbiome-mediated evolution of the host genome.</title>
        <authorList>
            <person name="Chaturvedi A."/>
            <person name="Li X."/>
            <person name="Dhandapani V."/>
            <person name="Marshall H."/>
            <person name="Kissane S."/>
            <person name="Cuenca-Cambronero M."/>
            <person name="Asole G."/>
            <person name="Calvet F."/>
            <person name="Ruiz-Romero M."/>
            <person name="Marangio P."/>
            <person name="Guigo R."/>
            <person name="Rago D."/>
            <person name="Mirbahai L."/>
            <person name="Eastwood N."/>
            <person name="Colbourne J.K."/>
            <person name="Zhou J."/>
            <person name="Mallon E."/>
            <person name="Orsini L."/>
        </authorList>
    </citation>
    <scope>NUCLEOTIDE SEQUENCE [LARGE SCALE GENOMIC DNA]</scope>
    <source>
        <strain evidence="1">LRV0_1</strain>
    </source>
</reference>
<keyword evidence="2" id="KW-1185">Reference proteome</keyword>
<dbReference type="Proteomes" id="UP001234178">
    <property type="component" value="Unassembled WGS sequence"/>
</dbReference>
<dbReference type="EMBL" id="JAOYFB010000038">
    <property type="protein sequence ID" value="KAK4027778.1"/>
    <property type="molecule type" value="Genomic_DNA"/>
</dbReference>
<evidence type="ECO:0000313" key="1">
    <source>
        <dbReference type="EMBL" id="KAK4027778.1"/>
    </source>
</evidence>
<protein>
    <submittedName>
        <fullName evidence="1">Uncharacterized protein</fullName>
    </submittedName>
</protein>
<accession>A0ABR0AS37</accession>
<name>A0ABR0AS37_9CRUS</name>
<organism evidence="1 2">
    <name type="scientific">Daphnia magna</name>
    <dbReference type="NCBI Taxonomy" id="35525"/>
    <lineage>
        <taxon>Eukaryota</taxon>
        <taxon>Metazoa</taxon>
        <taxon>Ecdysozoa</taxon>
        <taxon>Arthropoda</taxon>
        <taxon>Crustacea</taxon>
        <taxon>Branchiopoda</taxon>
        <taxon>Diplostraca</taxon>
        <taxon>Cladocera</taxon>
        <taxon>Anomopoda</taxon>
        <taxon>Daphniidae</taxon>
        <taxon>Daphnia</taxon>
    </lineage>
</organism>
<proteinExistence type="predicted"/>